<dbReference type="PROSITE" id="PS51257">
    <property type="entry name" value="PROKAR_LIPOPROTEIN"/>
    <property type="match status" value="1"/>
</dbReference>
<dbReference type="SUPFAM" id="SSF69318">
    <property type="entry name" value="Integrin alpha N-terminal domain"/>
    <property type="match status" value="2"/>
</dbReference>
<reference evidence="3 4" key="1">
    <citation type="submission" date="2018-10" db="EMBL/GenBank/DDBJ databases">
        <title>Dokdonia luteus sp. nov., isolated from sea water.</title>
        <authorList>
            <person name="Zhou L.Y."/>
            <person name="Du Z.J."/>
        </authorList>
    </citation>
    <scope>NUCLEOTIDE SEQUENCE [LARGE SCALE GENOMIC DNA]</scope>
    <source>
        <strain evidence="3 4">SH27</strain>
    </source>
</reference>
<organism evidence="3 4">
    <name type="scientific">Dokdonia sinensis</name>
    <dbReference type="NCBI Taxonomy" id="2479847"/>
    <lineage>
        <taxon>Bacteria</taxon>
        <taxon>Pseudomonadati</taxon>
        <taxon>Bacteroidota</taxon>
        <taxon>Flavobacteriia</taxon>
        <taxon>Flavobacteriales</taxon>
        <taxon>Flavobacteriaceae</taxon>
        <taxon>Dokdonia</taxon>
    </lineage>
</organism>
<dbReference type="InterPro" id="IPR028994">
    <property type="entry name" value="Integrin_alpha_N"/>
</dbReference>
<name>A0A3M0FW58_9FLAO</name>
<protein>
    <submittedName>
        <fullName evidence="3">CRTAC1 family protein</fullName>
    </submittedName>
</protein>
<dbReference type="Pfam" id="PF07593">
    <property type="entry name" value="UnbV_ASPIC"/>
    <property type="match status" value="1"/>
</dbReference>
<evidence type="ECO:0000313" key="4">
    <source>
        <dbReference type="Proteomes" id="UP000281985"/>
    </source>
</evidence>
<dbReference type="Proteomes" id="UP000281985">
    <property type="component" value="Unassembled WGS sequence"/>
</dbReference>
<evidence type="ECO:0000313" key="3">
    <source>
        <dbReference type="EMBL" id="RMB56745.1"/>
    </source>
</evidence>
<dbReference type="Gene3D" id="2.130.10.130">
    <property type="entry name" value="Integrin alpha, N-terminal"/>
    <property type="match status" value="2"/>
</dbReference>
<keyword evidence="1" id="KW-0732">Signal</keyword>
<feature type="domain" description="ASPIC/UnbV" evidence="2">
    <location>
        <begin position="654"/>
        <end position="725"/>
    </location>
</feature>
<dbReference type="InterPro" id="IPR027039">
    <property type="entry name" value="Crtac1"/>
</dbReference>
<dbReference type="EMBL" id="REFV01000014">
    <property type="protein sequence ID" value="RMB56745.1"/>
    <property type="molecule type" value="Genomic_DNA"/>
</dbReference>
<dbReference type="AlphaFoldDB" id="A0A3M0FW58"/>
<proteinExistence type="predicted"/>
<dbReference type="PANTHER" id="PTHR16026:SF0">
    <property type="entry name" value="CARTILAGE ACIDIC PROTEIN 1"/>
    <property type="match status" value="1"/>
</dbReference>
<gene>
    <name evidence="3" type="ORF">EAX61_13135</name>
</gene>
<dbReference type="Pfam" id="PF13517">
    <property type="entry name" value="FG-GAP_3"/>
    <property type="match status" value="3"/>
</dbReference>
<evidence type="ECO:0000256" key="1">
    <source>
        <dbReference type="ARBA" id="ARBA00022729"/>
    </source>
</evidence>
<dbReference type="InterPro" id="IPR013517">
    <property type="entry name" value="FG-GAP"/>
</dbReference>
<comment type="caution">
    <text evidence="3">The sequence shown here is derived from an EMBL/GenBank/DDBJ whole genome shotgun (WGS) entry which is preliminary data.</text>
</comment>
<dbReference type="PANTHER" id="PTHR16026">
    <property type="entry name" value="CARTILAGE ACIDIC PROTEIN 1"/>
    <property type="match status" value="1"/>
</dbReference>
<dbReference type="InterPro" id="IPR011519">
    <property type="entry name" value="UnbV_ASPIC"/>
</dbReference>
<sequence>MILKMNRIYAQLLTIIVIITLFSCKQEDKVVVVDDKAPIGSTKKMVDELKSIALDESNINIWHLNKLRANAIDNSLKTTQDPGQFISLTFKSGTEWLNSGNYDLAIERFSSILAYVENRKMKLPEDASYTIKEMLGMAYLRKAEIENCLQNHNAFSCIVPIEKEGQHVKRDGAENALKIFRDLLSLKDAKWQTKWLYNITHMTLGSYPSGVEKEYLISESIFKSDVNIPRFNDVAMSLGVAVNDISGSVVMDDFNNDGYLDLMVSSYGLNDQLRYFQNDTKGGFTDRTETSGLNGLWSGLNMVQADYDNDGWIDVLVLRGAWLGKDGNHPNSLLRNNGDGTFKDVTRESDLYTKYPSQTASWADFNNDGWIDLFIGNEHTQNNKAPSQLFQNNGDGTFTNVALEKGIALEHFIKGCVWGDYNNDGLPDLYVSLINEENKLFKNGGPDKDFKFTDEALTSKTSGPERSFPCLFFDFNQDGWEDIFVSGFDFGQFESAAGEVAKDYLGLPHKAELPKLYENNRDGTFKDITTSANIDKVLFTMGCNFGDLNNDGFPDLYAATGTPDFRAIIPNRMFLNSAGKEFLDVTSAGGFGHLQKGHGVAFGDLDSDGDQDVYNVLGGSYDGDNFMNTLYLNPGNENNWLKLKLIGTTSNKAAIGARVKVTAVNKQGLERDFYRTVNSGGSFGANPLLIELGLEKYDKIVSIEIKWPGDTASQILEDVEINSYIKVIQGNEQTEVMKIAPLDFNKSEHKHS</sequence>
<evidence type="ECO:0000259" key="2">
    <source>
        <dbReference type="Pfam" id="PF07593"/>
    </source>
</evidence>
<accession>A0A3M0FW58</accession>
<keyword evidence="4" id="KW-1185">Reference proteome</keyword>